<name>A0ABS8YXX3_9RHOB</name>
<evidence type="ECO:0000313" key="2">
    <source>
        <dbReference type="EMBL" id="MCE5973428.1"/>
    </source>
</evidence>
<evidence type="ECO:0000259" key="1">
    <source>
        <dbReference type="SMART" id="SM00507"/>
    </source>
</evidence>
<dbReference type="SMART" id="SM00507">
    <property type="entry name" value="HNHc"/>
    <property type="match status" value="1"/>
</dbReference>
<dbReference type="CDD" id="cd00085">
    <property type="entry name" value="HNHc"/>
    <property type="match status" value="1"/>
</dbReference>
<dbReference type="Pfam" id="PF01844">
    <property type="entry name" value="HNH"/>
    <property type="match status" value="1"/>
</dbReference>
<keyword evidence="2" id="KW-0255">Endonuclease</keyword>
<protein>
    <submittedName>
        <fullName evidence="2">HNH endonuclease</fullName>
    </submittedName>
</protein>
<accession>A0ABS8YXX3</accession>
<keyword evidence="2" id="KW-0540">Nuclease</keyword>
<organism evidence="2 3">
    <name type="scientific">Rhodobacter flavimaris</name>
    <dbReference type="NCBI Taxonomy" id="2907145"/>
    <lineage>
        <taxon>Bacteria</taxon>
        <taxon>Pseudomonadati</taxon>
        <taxon>Pseudomonadota</taxon>
        <taxon>Alphaproteobacteria</taxon>
        <taxon>Rhodobacterales</taxon>
        <taxon>Rhodobacter group</taxon>
        <taxon>Rhodobacter</taxon>
    </lineage>
</organism>
<dbReference type="InterPro" id="IPR002711">
    <property type="entry name" value="HNH"/>
</dbReference>
<reference evidence="2 3" key="1">
    <citation type="submission" date="2021-12" db="EMBL/GenBank/DDBJ databases">
        <title>Sinirhodobacter sp. WL0062 is a bacterium isolated from seawater.</title>
        <authorList>
            <person name="Wang L."/>
            <person name="He W."/>
            <person name="Zhang D.-F."/>
        </authorList>
    </citation>
    <scope>NUCLEOTIDE SEQUENCE [LARGE SCALE GENOMIC DNA]</scope>
    <source>
        <strain evidence="2 3">WL0062</strain>
    </source>
</reference>
<dbReference type="GO" id="GO:0004519">
    <property type="term" value="F:endonuclease activity"/>
    <property type="evidence" value="ECO:0007669"/>
    <property type="project" value="UniProtKB-KW"/>
</dbReference>
<dbReference type="Proteomes" id="UP001521181">
    <property type="component" value="Unassembled WGS sequence"/>
</dbReference>
<proteinExistence type="predicted"/>
<gene>
    <name evidence="2" type="ORF">LZA78_08050</name>
</gene>
<dbReference type="InterPro" id="IPR003615">
    <property type="entry name" value="HNH_nuc"/>
</dbReference>
<sequence length="118" mass="13812">MPRPPHVCTCGRIAPHGKRCQCQIESTRVRNRRHDARRPSARQRGYTTDWQKARAEYLMFHPECVVCGAPATVVDHITPHRGNKELFWDWRNWQSLCAHHHNSAKQRQERAQVGYCSV</sequence>
<dbReference type="RefSeq" id="WP_233676421.1">
    <property type="nucleotide sequence ID" value="NZ_JAJUOS010000005.1"/>
</dbReference>
<dbReference type="Gene3D" id="1.10.30.50">
    <property type="match status" value="1"/>
</dbReference>
<keyword evidence="2" id="KW-0378">Hydrolase</keyword>
<dbReference type="EMBL" id="JAJUOS010000005">
    <property type="protein sequence ID" value="MCE5973428.1"/>
    <property type="molecule type" value="Genomic_DNA"/>
</dbReference>
<feature type="domain" description="HNH nuclease" evidence="1">
    <location>
        <begin position="52"/>
        <end position="102"/>
    </location>
</feature>
<comment type="caution">
    <text evidence="2">The sequence shown here is derived from an EMBL/GenBank/DDBJ whole genome shotgun (WGS) entry which is preliminary data.</text>
</comment>
<keyword evidence="3" id="KW-1185">Reference proteome</keyword>
<evidence type="ECO:0000313" key="3">
    <source>
        <dbReference type="Proteomes" id="UP001521181"/>
    </source>
</evidence>